<evidence type="ECO:0000313" key="3">
    <source>
        <dbReference type="EMBL" id="SFD57006.1"/>
    </source>
</evidence>
<feature type="region of interest" description="Disordered" evidence="1">
    <location>
        <begin position="82"/>
        <end position="101"/>
    </location>
</feature>
<dbReference type="AlphaFoldDB" id="A0A1H6EC91"/>
<feature type="region of interest" description="Disordered" evidence="1">
    <location>
        <begin position="1"/>
        <end position="49"/>
    </location>
</feature>
<dbReference type="InterPro" id="IPR022536">
    <property type="entry name" value="EspC"/>
</dbReference>
<accession>A0A1I1TEL0</accession>
<accession>A0A1H6EC91</accession>
<protein>
    <submittedName>
        <fullName evidence="2">Excreted virulence factor EspC, type VII ESX diderm</fullName>
    </submittedName>
</protein>
<dbReference type="Pfam" id="PF10824">
    <property type="entry name" value="T7SS_ESX_EspC"/>
    <property type="match status" value="1"/>
</dbReference>
<dbReference type="RefSeq" id="WP_093352333.1">
    <property type="nucleotide sequence ID" value="NZ_FNVB01000010.1"/>
</dbReference>
<name>A0A1H6EC91_9PSEU</name>
<evidence type="ECO:0000313" key="4">
    <source>
        <dbReference type="Proteomes" id="UP000199690"/>
    </source>
</evidence>
<dbReference type="EMBL" id="FOME01000005">
    <property type="protein sequence ID" value="SFD57006.1"/>
    <property type="molecule type" value="Genomic_DNA"/>
</dbReference>
<proteinExistence type="predicted"/>
<dbReference type="Proteomes" id="UP000199690">
    <property type="component" value="Unassembled WGS sequence"/>
</dbReference>
<evidence type="ECO:0000313" key="5">
    <source>
        <dbReference type="Proteomes" id="UP000236729"/>
    </source>
</evidence>
<reference evidence="4 5" key="1">
    <citation type="submission" date="2016-10" db="EMBL/GenBank/DDBJ databases">
        <authorList>
            <person name="Varghese N."/>
            <person name="Submissions S."/>
        </authorList>
    </citation>
    <scope>NUCLEOTIDE SEQUENCE [LARGE SCALE GENOMIC DNA]</scope>
    <source>
        <strain evidence="5">ATCC 20501</strain>
        <strain evidence="3 4">CGMCC 4.3529</strain>
    </source>
</reference>
<reference evidence="2" key="2">
    <citation type="submission" date="2016-10" db="EMBL/GenBank/DDBJ databases">
        <authorList>
            <person name="de Groot N.N."/>
        </authorList>
    </citation>
    <scope>NUCLEOTIDE SEQUENCE [LARGE SCALE GENOMIC DNA]</scope>
    <source>
        <strain evidence="2">ATCC 20501</strain>
    </source>
</reference>
<dbReference type="GO" id="GO:0009306">
    <property type="term" value="P:protein secretion"/>
    <property type="evidence" value="ECO:0007669"/>
    <property type="project" value="InterPro"/>
</dbReference>
<dbReference type="SMR" id="A0A1H6EC91"/>
<organism evidence="2 5">
    <name type="scientific">Saccharopolyspora kobensis</name>
    <dbReference type="NCBI Taxonomy" id="146035"/>
    <lineage>
        <taxon>Bacteria</taxon>
        <taxon>Bacillati</taxon>
        <taxon>Actinomycetota</taxon>
        <taxon>Actinomycetes</taxon>
        <taxon>Pseudonocardiales</taxon>
        <taxon>Pseudonocardiaceae</taxon>
        <taxon>Saccharopolyspora</taxon>
    </lineage>
</organism>
<dbReference type="EMBL" id="FNVB01000010">
    <property type="protein sequence ID" value="SEG95372.1"/>
    <property type="molecule type" value="Genomic_DNA"/>
</dbReference>
<evidence type="ECO:0000313" key="2">
    <source>
        <dbReference type="EMBL" id="SEG95372.1"/>
    </source>
</evidence>
<gene>
    <name evidence="2" type="ORF">SAMN02982929_06179</name>
    <name evidence="3" type="ORF">SAMN05216506_105107</name>
</gene>
<dbReference type="Proteomes" id="UP000236729">
    <property type="component" value="Unassembled WGS sequence"/>
</dbReference>
<evidence type="ECO:0000256" key="1">
    <source>
        <dbReference type="SAM" id="MobiDB-lite"/>
    </source>
</evidence>
<feature type="compositionally biased region" description="Basic and acidic residues" evidence="1">
    <location>
        <begin position="37"/>
        <end position="47"/>
    </location>
</feature>
<keyword evidence="4" id="KW-1185">Reference proteome</keyword>
<sequence length="101" mass="10452">MSGTATSGSDIGKAASAFSDSSEEIKGQAKAVSEAKATPEKAGRKFQEAGQAYKQALEKLGKNIESFASHGTKLSEDFTASAKEYTSSDETGANEVGKVQV</sequence>